<organism evidence="2 3">
    <name type="scientific">Rhodococcus maanshanensis</name>
    <dbReference type="NCBI Taxonomy" id="183556"/>
    <lineage>
        <taxon>Bacteria</taxon>
        <taxon>Bacillati</taxon>
        <taxon>Actinomycetota</taxon>
        <taxon>Actinomycetes</taxon>
        <taxon>Mycobacteriales</taxon>
        <taxon>Nocardiaceae</taxon>
        <taxon>Rhodococcus</taxon>
    </lineage>
</organism>
<dbReference type="GO" id="GO:0016787">
    <property type="term" value="F:hydrolase activity"/>
    <property type="evidence" value="ECO:0007669"/>
    <property type="project" value="UniProtKB-KW"/>
</dbReference>
<dbReference type="InterPro" id="IPR032710">
    <property type="entry name" value="NTF2-like_dom_sf"/>
</dbReference>
<reference evidence="3" key="1">
    <citation type="submission" date="2016-10" db="EMBL/GenBank/DDBJ databases">
        <authorList>
            <person name="Varghese N."/>
            <person name="Submissions S."/>
        </authorList>
    </citation>
    <scope>NUCLEOTIDE SEQUENCE [LARGE SCALE GENOMIC DNA]</scope>
    <source>
        <strain evidence="3">DSM 44675</strain>
    </source>
</reference>
<evidence type="ECO:0000313" key="3">
    <source>
        <dbReference type="Proteomes" id="UP000198677"/>
    </source>
</evidence>
<keyword evidence="2" id="KW-0378">Hydrolase</keyword>
<dbReference type="Proteomes" id="UP000198677">
    <property type="component" value="Unassembled WGS sequence"/>
</dbReference>
<dbReference type="Pfam" id="PF12680">
    <property type="entry name" value="SnoaL_2"/>
    <property type="match status" value="1"/>
</dbReference>
<keyword evidence="3" id="KW-1185">Reference proteome</keyword>
<feature type="domain" description="SnoaL-like" evidence="1">
    <location>
        <begin position="30"/>
        <end position="131"/>
    </location>
</feature>
<proteinExistence type="predicted"/>
<accession>A0A1H7X9J4</accession>
<protein>
    <submittedName>
        <fullName evidence="2">Limonene-1,2-epoxide hydrolase</fullName>
    </submittedName>
</protein>
<dbReference type="InterPro" id="IPR037401">
    <property type="entry name" value="SnoaL-like"/>
</dbReference>
<name>A0A1H7X9J4_9NOCA</name>
<evidence type="ECO:0000259" key="1">
    <source>
        <dbReference type="Pfam" id="PF12680"/>
    </source>
</evidence>
<sequence length="145" mass="15834">MGSSWKCRVRRFPHTNTTTEGEPVNPESVVTEFCALWAQGDPDAIVEFFAEDAVYHNIPMEPVVGKPAIKDFITSFIGSSGGIAFNVHHQVANGSIVMNERTDVFAMNGKQIDLPVVGVFEIASDGKIVAWRDYFDMAPLTALGS</sequence>
<dbReference type="AlphaFoldDB" id="A0A1H7X9J4"/>
<dbReference type="Gene3D" id="3.10.450.50">
    <property type="match status" value="1"/>
</dbReference>
<gene>
    <name evidence="2" type="ORF">SAMN05444583_13130</name>
</gene>
<evidence type="ECO:0000313" key="2">
    <source>
        <dbReference type="EMBL" id="SEM30304.1"/>
    </source>
</evidence>
<dbReference type="SUPFAM" id="SSF54427">
    <property type="entry name" value="NTF2-like"/>
    <property type="match status" value="1"/>
</dbReference>
<dbReference type="EMBL" id="FOAW01000031">
    <property type="protein sequence ID" value="SEM30304.1"/>
    <property type="molecule type" value="Genomic_DNA"/>
</dbReference>